<evidence type="ECO:0000313" key="5">
    <source>
        <dbReference type="Proteomes" id="UP000238823"/>
    </source>
</evidence>
<dbReference type="InterPro" id="IPR050109">
    <property type="entry name" value="HTH-type_TetR-like_transc_reg"/>
</dbReference>
<comment type="caution">
    <text evidence="4">The sequence shown here is derived from an EMBL/GenBank/DDBJ whole genome shotgun (WGS) entry which is preliminary data.</text>
</comment>
<reference evidence="4 5" key="1">
    <citation type="submission" date="2018-03" db="EMBL/GenBank/DDBJ databases">
        <title>Draft Genome Sequences of the Obligatory Marine Myxobacteria Enhygromyxa salina SWB007.</title>
        <authorList>
            <person name="Poehlein A."/>
            <person name="Moghaddam J.A."/>
            <person name="Harms H."/>
            <person name="Alanjari M."/>
            <person name="Koenig G.M."/>
            <person name="Daniel R."/>
            <person name="Schaeberle T.F."/>
        </authorList>
    </citation>
    <scope>NUCLEOTIDE SEQUENCE [LARGE SCALE GENOMIC DNA]</scope>
    <source>
        <strain evidence="4 5">SWB007</strain>
    </source>
</reference>
<dbReference type="InterPro" id="IPR009057">
    <property type="entry name" value="Homeodomain-like_sf"/>
</dbReference>
<dbReference type="SUPFAM" id="SSF46689">
    <property type="entry name" value="Homeodomain-like"/>
    <property type="match status" value="1"/>
</dbReference>
<gene>
    <name evidence="4" type="ORF">ENSA7_25720</name>
</gene>
<evidence type="ECO:0000256" key="2">
    <source>
        <dbReference type="PROSITE-ProRule" id="PRU00335"/>
    </source>
</evidence>
<dbReference type="GO" id="GO:0003700">
    <property type="term" value="F:DNA-binding transcription factor activity"/>
    <property type="evidence" value="ECO:0007669"/>
    <property type="project" value="TreeGrafter"/>
</dbReference>
<accession>A0A2S9YR95</accession>
<dbReference type="InterPro" id="IPR001647">
    <property type="entry name" value="HTH_TetR"/>
</dbReference>
<sequence>MFNAEQARARLDAMVDGEVVVGSPAHRRRMLILAAATELFVAQGYKKTGVAEIARRAGVTKPTLYANYASKAQLLLHAIANEKRAYFDRVSLWLDVTLRPRERLRCLIEQSLLLAHQMPLTSRMIRGEHDILLALTELDEVREFAGSEGARSQALRSSFHEELLEMFAADVLTPEQRSDRAKVIVALSFCAGVLAEPDIRQDLPYERVAALLATMLAAGVDTPEPDPS</sequence>
<dbReference type="Proteomes" id="UP000238823">
    <property type="component" value="Unassembled WGS sequence"/>
</dbReference>
<dbReference type="PANTHER" id="PTHR30055:SF146">
    <property type="entry name" value="HTH-TYPE TRANSCRIPTIONAL DUAL REGULATOR CECR"/>
    <property type="match status" value="1"/>
</dbReference>
<evidence type="ECO:0000259" key="3">
    <source>
        <dbReference type="PROSITE" id="PS50977"/>
    </source>
</evidence>
<proteinExistence type="predicted"/>
<keyword evidence="1 2" id="KW-0238">DNA-binding</keyword>
<evidence type="ECO:0000256" key="1">
    <source>
        <dbReference type="ARBA" id="ARBA00023125"/>
    </source>
</evidence>
<dbReference type="PRINTS" id="PR00455">
    <property type="entry name" value="HTHTETR"/>
</dbReference>
<feature type="domain" description="HTH tetR-type" evidence="3">
    <location>
        <begin position="26"/>
        <end position="86"/>
    </location>
</feature>
<dbReference type="Pfam" id="PF00440">
    <property type="entry name" value="TetR_N"/>
    <property type="match status" value="1"/>
</dbReference>
<name>A0A2S9YR95_9BACT</name>
<protein>
    <submittedName>
        <fullName evidence="4">DNA-binding transcriptional repressor AcrR</fullName>
    </submittedName>
</protein>
<dbReference type="PANTHER" id="PTHR30055">
    <property type="entry name" value="HTH-TYPE TRANSCRIPTIONAL REGULATOR RUTR"/>
    <property type="match status" value="1"/>
</dbReference>
<feature type="DNA-binding region" description="H-T-H motif" evidence="2">
    <location>
        <begin position="49"/>
        <end position="68"/>
    </location>
</feature>
<dbReference type="AlphaFoldDB" id="A0A2S9YR95"/>
<dbReference type="OrthoDB" id="5394806at2"/>
<dbReference type="RefSeq" id="WP_106089594.1">
    <property type="nucleotide sequence ID" value="NZ_PVNL01000051.1"/>
</dbReference>
<dbReference type="EMBL" id="PVNL01000051">
    <property type="protein sequence ID" value="PRQ07582.1"/>
    <property type="molecule type" value="Genomic_DNA"/>
</dbReference>
<dbReference type="GO" id="GO:0000976">
    <property type="term" value="F:transcription cis-regulatory region binding"/>
    <property type="evidence" value="ECO:0007669"/>
    <property type="project" value="TreeGrafter"/>
</dbReference>
<dbReference type="Gene3D" id="1.10.357.10">
    <property type="entry name" value="Tetracycline Repressor, domain 2"/>
    <property type="match status" value="1"/>
</dbReference>
<evidence type="ECO:0000313" key="4">
    <source>
        <dbReference type="EMBL" id="PRQ07582.1"/>
    </source>
</evidence>
<dbReference type="PROSITE" id="PS50977">
    <property type="entry name" value="HTH_TETR_2"/>
    <property type="match status" value="1"/>
</dbReference>
<organism evidence="4 5">
    <name type="scientific">Enhygromyxa salina</name>
    <dbReference type="NCBI Taxonomy" id="215803"/>
    <lineage>
        <taxon>Bacteria</taxon>
        <taxon>Pseudomonadati</taxon>
        <taxon>Myxococcota</taxon>
        <taxon>Polyangia</taxon>
        <taxon>Nannocystales</taxon>
        <taxon>Nannocystaceae</taxon>
        <taxon>Enhygromyxa</taxon>
    </lineage>
</organism>